<gene>
    <name evidence="3" type="ORF">CHLRE_01g034750v5</name>
</gene>
<dbReference type="RefSeq" id="XP_042928615.1">
    <property type="nucleotide sequence ID" value="XM_043058701.1"/>
</dbReference>
<dbReference type="Gene3D" id="3.40.50.11350">
    <property type="match status" value="1"/>
</dbReference>
<keyword evidence="4" id="KW-1185">Reference proteome</keyword>
<feature type="compositionally biased region" description="Basic and acidic residues" evidence="1">
    <location>
        <begin position="165"/>
        <end position="177"/>
    </location>
</feature>
<dbReference type="GeneID" id="5715446"/>
<organism evidence="3 4">
    <name type="scientific">Chlamydomonas reinhardtii</name>
    <name type="common">Chlamydomonas smithii</name>
    <dbReference type="NCBI Taxonomy" id="3055"/>
    <lineage>
        <taxon>Eukaryota</taxon>
        <taxon>Viridiplantae</taxon>
        <taxon>Chlorophyta</taxon>
        <taxon>core chlorophytes</taxon>
        <taxon>Chlorophyceae</taxon>
        <taxon>CS clade</taxon>
        <taxon>Chlamydomonadales</taxon>
        <taxon>Chlamydomonadaceae</taxon>
        <taxon>Chlamydomonas</taxon>
    </lineage>
</organism>
<feature type="chain" id="PRO_5014360791" description="O-fucosyltransferase family protein" evidence="2">
    <location>
        <begin position="24"/>
        <end position="663"/>
    </location>
</feature>
<accession>A0A2K3E6Z5</accession>
<name>A0A2K3E6Z5_CHLRE</name>
<feature type="signal peptide" evidence="2">
    <location>
        <begin position="1"/>
        <end position="23"/>
    </location>
</feature>
<keyword evidence="2" id="KW-0732">Signal</keyword>
<dbReference type="OrthoDB" id="549602at2759"/>
<feature type="compositionally biased region" description="Acidic residues" evidence="1">
    <location>
        <begin position="495"/>
        <end position="504"/>
    </location>
</feature>
<dbReference type="Gramene" id="PNW88562">
    <property type="protein sequence ID" value="PNW88562"/>
    <property type="gene ID" value="CHLRE_01g034750v5"/>
</dbReference>
<evidence type="ECO:0000313" key="3">
    <source>
        <dbReference type="EMBL" id="PNW88562.1"/>
    </source>
</evidence>
<proteinExistence type="predicted"/>
<feature type="compositionally biased region" description="Basic and acidic residues" evidence="1">
    <location>
        <begin position="505"/>
        <end position="521"/>
    </location>
</feature>
<sequence length="663" mass="69323">MLRSGLFLTLCFFTLVPKLGSNAAPWYWSAKDAAAALANWEGRRQLRGGVEEETLHGEGPLLIPLLPYGLSNQIIALKEALALAAVLNWTVVGYGFMPHYSEYAAAAAAAAAGGSASGVEPTVEAPAGAVQSTAIPFDTLIDRASLAPLVRIITVRQAVAALRDGQGHGRRDAHEAGAEGADAGGTRARGDSARRQKHRQLGSRGGSTAGASALAQTAGCSSGGGDGDGEGEASTAGGGYCLPVDRLVLLRDNGMPDTLRKAEAGGRLDASRAHTLRKKFNCDARGLDWFRKTAARERWQVVALNGYRCVLPQARHGFAAMQLRAGGDNGCWQAYQRVTALMQRSEAVRDAAAAFLDSAAARALMPGDTADGGGSRGAVSGAGTPLSPRVLALHFRPYPDTCLDYFVNMTTFELGAAQEVCSQPLLLHRTVPLVQAFLALWAAEAAEVAEAEEAAAVRGPAVVFVMSHPKVRKTVSREFERLWATAGAGAAAQEEAQEEEEGAGDSDRNSARKETRSERGGGRSLHQLPELIPLPRLSFLDLDDVPPALFEVPGSGSSTRGSSRALPVGANSILSVVEQQVCAGADVFIGTAASSISVLVAQERVVQRQPGMQAGAGVAGEDEGGEAREEKEEWVKQVVEAATEGEGAQGFHVASAGHVTILL</sequence>
<feature type="region of interest" description="Disordered" evidence="1">
    <location>
        <begin position="490"/>
        <end position="527"/>
    </location>
</feature>
<evidence type="ECO:0000313" key="4">
    <source>
        <dbReference type="Proteomes" id="UP000006906"/>
    </source>
</evidence>
<evidence type="ECO:0000256" key="2">
    <source>
        <dbReference type="SAM" id="SignalP"/>
    </source>
</evidence>
<feature type="region of interest" description="Disordered" evidence="1">
    <location>
        <begin position="165"/>
        <end position="234"/>
    </location>
</feature>
<feature type="compositionally biased region" description="Low complexity" evidence="1">
    <location>
        <begin position="209"/>
        <end position="220"/>
    </location>
</feature>
<dbReference type="KEGG" id="cre:CHLRE_01g034750v5"/>
<dbReference type="InParanoid" id="A0A2K3E6Z5"/>
<reference evidence="3 4" key="1">
    <citation type="journal article" date="2007" name="Science">
        <title>The Chlamydomonas genome reveals the evolution of key animal and plant functions.</title>
        <authorList>
            <person name="Merchant S.S."/>
            <person name="Prochnik S.E."/>
            <person name="Vallon O."/>
            <person name="Harris E.H."/>
            <person name="Karpowicz S.J."/>
            <person name="Witman G.B."/>
            <person name="Terry A."/>
            <person name="Salamov A."/>
            <person name="Fritz-Laylin L.K."/>
            <person name="Marechal-Drouard L."/>
            <person name="Marshall W.F."/>
            <person name="Qu L.H."/>
            <person name="Nelson D.R."/>
            <person name="Sanderfoot A.A."/>
            <person name="Spalding M.H."/>
            <person name="Kapitonov V.V."/>
            <person name="Ren Q."/>
            <person name="Ferris P."/>
            <person name="Lindquist E."/>
            <person name="Shapiro H."/>
            <person name="Lucas S.M."/>
            <person name="Grimwood J."/>
            <person name="Schmutz J."/>
            <person name="Cardol P."/>
            <person name="Cerutti H."/>
            <person name="Chanfreau G."/>
            <person name="Chen C.L."/>
            <person name="Cognat V."/>
            <person name="Croft M.T."/>
            <person name="Dent R."/>
            <person name="Dutcher S."/>
            <person name="Fernandez E."/>
            <person name="Fukuzawa H."/>
            <person name="Gonzalez-Ballester D."/>
            <person name="Gonzalez-Halphen D."/>
            <person name="Hallmann A."/>
            <person name="Hanikenne M."/>
            <person name="Hippler M."/>
            <person name="Inwood W."/>
            <person name="Jabbari K."/>
            <person name="Kalanon M."/>
            <person name="Kuras R."/>
            <person name="Lefebvre P.A."/>
            <person name="Lemaire S.D."/>
            <person name="Lobanov A.V."/>
            <person name="Lohr M."/>
            <person name="Manuell A."/>
            <person name="Meier I."/>
            <person name="Mets L."/>
            <person name="Mittag M."/>
            <person name="Mittelmeier T."/>
            <person name="Moroney J.V."/>
            <person name="Moseley J."/>
            <person name="Napoli C."/>
            <person name="Nedelcu A.M."/>
            <person name="Niyogi K."/>
            <person name="Novoselov S.V."/>
            <person name="Paulsen I.T."/>
            <person name="Pazour G."/>
            <person name="Purton S."/>
            <person name="Ral J.P."/>
            <person name="Riano-Pachon D.M."/>
            <person name="Riekhof W."/>
            <person name="Rymarquis L."/>
            <person name="Schroda M."/>
            <person name="Stern D."/>
            <person name="Umen J."/>
            <person name="Willows R."/>
            <person name="Wilson N."/>
            <person name="Zimmer S.L."/>
            <person name="Allmer J."/>
            <person name="Balk J."/>
            <person name="Bisova K."/>
            <person name="Chen C.J."/>
            <person name="Elias M."/>
            <person name="Gendler K."/>
            <person name="Hauser C."/>
            <person name="Lamb M.R."/>
            <person name="Ledford H."/>
            <person name="Long J.C."/>
            <person name="Minagawa J."/>
            <person name="Page M.D."/>
            <person name="Pan J."/>
            <person name="Pootakham W."/>
            <person name="Roje S."/>
            <person name="Rose A."/>
            <person name="Stahlberg E."/>
            <person name="Terauchi A.M."/>
            <person name="Yang P."/>
            <person name="Ball S."/>
            <person name="Bowler C."/>
            <person name="Dieckmann C.L."/>
            <person name="Gladyshev V.N."/>
            <person name="Green P."/>
            <person name="Jorgensen R."/>
            <person name="Mayfield S."/>
            <person name="Mueller-Roeber B."/>
            <person name="Rajamani S."/>
            <person name="Sayre R.T."/>
            <person name="Brokstein P."/>
            <person name="Dubchak I."/>
            <person name="Goodstein D."/>
            <person name="Hornick L."/>
            <person name="Huang Y.W."/>
            <person name="Jhaveri J."/>
            <person name="Luo Y."/>
            <person name="Martinez D."/>
            <person name="Ngau W.C."/>
            <person name="Otillar B."/>
            <person name="Poliakov A."/>
            <person name="Porter A."/>
            <person name="Szajkowski L."/>
            <person name="Werner G."/>
            <person name="Zhou K."/>
            <person name="Grigoriev I.V."/>
            <person name="Rokhsar D.S."/>
            <person name="Grossman A.R."/>
        </authorList>
    </citation>
    <scope>NUCLEOTIDE SEQUENCE [LARGE SCALE GENOMIC DNA]</scope>
    <source>
        <strain evidence="4">CC-503</strain>
    </source>
</reference>
<evidence type="ECO:0000256" key="1">
    <source>
        <dbReference type="SAM" id="MobiDB-lite"/>
    </source>
</evidence>
<dbReference type="AlphaFoldDB" id="A0A2K3E6Z5"/>
<dbReference type="OMA" id="WITQIAR"/>
<evidence type="ECO:0008006" key="5">
    <source>
        <dbReference type="Google" id="ProtNLM"/>
    </source>
</evidence>
<protein>
    <recommendedName>
        <fullName evidence="5">O-fucosyltransferase family protein</fullName>
    </recommendedName>
</protein>
<dbReference type="EMBL" id="CM008962">
    <property type="protein sequence ID" value="PNW88562.1"/>
    <property type="molecule type" value="Genomic_DNA"/>
</dbReference>
<dbReference type="ExpressionAtlas" id="A0A2K3E6Z5">
    <property type="expression patterns" value="baseline"/>
</dbReference>
<dbReference type="Proteomes" id="UP000006906">
    <property type="component" value="Chromosome 1"/>
</dbReference>